<dbReference type="GO" id="GO:0016853">
    <property type="term" value="F:isomerase activity"/>
    <property type="evidence" value="ECO:0007669"/>
    <property type="project" value="UniProtKB-KW"/>
</dbReference>
<keyword evidence="2" id="KW-0413">Isomerase</keyword>
<proteinExistence type="predicted"/>
<organism evidence="2 3">
    <name type="scientific">Medicago truncatula</name>
    <name type="common">Barrel medic</name>
    <name type="synonym">Medicago tribuloides</name>
    <dbReference type="NCBI Taxonomy" id="3880"/>
    <lineage>
        <taxon>Eukaryota</taxon>
        <taxon>Viridiplantae</taxon>
        <taxon>Streptophyta</taxon>
        <taxon>Embryophyta</taxon>
        <taxon>Tracheophyta</taxon>
        <taxon>Spermatophyta</taxon>
        <taxon>Magnoliopsida</taxon>
        <taxon>eudicotyledons</taxon>
        <taxon>Gunneridae</taxon>
        <taxon>Pentapetalae</taxon>
        <taxon>rosids</taxon>
        <taxon>fabids</taxon>
        <taxon>Fabales</taxon>
        <taxon>Fabaceae</taxon>
        <taxon>Papilionoideae</taxon>
        <taxon>50 kb inversion clade</taxon>
        <taxon>NPAAA clade</taxon>
        <taxon>Hologalegina</taxon>
        <taxon>IRL clade</taxon>
        <taxon>Trifolieae</taxon>
        <taxon>Medicago</taxon>
    </lineage>
</organism>
<dbReference type="Proteomes" id="UP000265566">
    <property type="component" value="Chromosome 3"/>
</dbReference>
<sequence length="90" mass="9726">MRESPFNKKSSGSILDRAANKDTNQIEDLSAGSASNSPIAKNEVVEIAPQPARAKPHGANPNQNKYVVSGYESDNDSDEYAELSDFVEVN</sequence>
<dbReference type="AlphaFoldDB" id="A0A396IXC1"/>
<dbReference type="EC" id="5.99.1.3" evidence="2"/>
<feature type="compositionally biased region" description="Polar residues" evidence="1">
    <location>
        <begin position="21"/>
        <end position="39"/>
    </location>
</feature>
<evidence type="ECO:0000313" key="2">
    <source>
        <dbReference type="EMBL" id="RHN69278.1"/>
    </source>
</evidence>
<dbReference type="Gramene" id="rna17723">
    <property type="protein sequence ID" value="RHN69278.1"/>
    <property type="gene ID" value="gene17723"/>
</dbReference>
<comment type="caution">
    <text evidence="2">The sequence shown here is derived from an EMBL/GenBank/DDBJ whole genome shotgun (WGS) entry which is preliminary data.</text>
</comment>
<reference evidence="3" key="1">
    <citation type="journal article" date="2018" name="Nat. Plants">
        <title>Whole-genome landscape of Medicago truncatula symbiotic genes.</title>
        <authorList>
            <person name="Pecrix Y."/>
            <person name="Staton S.E."/>
            <person name="Sallet E."/>
            <person name="Lelandais-Briere C."/>
            <person name="Moreau S."/>
            <person name="Carrere S."/>
            <person name="Blein T."/>
            <person name="Jardinaud M.F."/>
            <person name="Latrasse D."/>
            <person name="Zouine M."/>
            <person name="Zahm M."/>
            <person name="Kreplak J."/>
            <person name="Mayjonade B."/>
            <person name="Satge C."/>
            <person name="Perez M."/>
            <person name="Cauet S."/>
            <person name="Marande W."/>
            <person name="Chantry-Darmon C."/>
            <person name="Lopez-Roques C."/>
            <person name="Bouchez O."/>
            <person name="Berard A."/>
            <person name="Debelle F."/>
            <person name="Munos S."/>
            <person name="Bendahmane A."/>
            <person name="Berges H."/>
            <person name="Niebel A."/>
            <person name="Buitink J."/>
            <person name="Frugier F."/>
            <person name="Benhamed M."/>
            <person name="Crespi M."/>
            <person name="Gouzy J."/>
            <person name="Gamas P."/>
        </authorList>
    </citation>
    <scope>NUCLEOTIDE SEQUENCE [LARGE SCALE GENOMIC DNA]</scope>
    <source>
        <strain evidence="3">cv. Jemalong A17</strain>
    </source>
</reference>
<protein>
    <submittedName>
        <fullName evidence="2">Putative DNA topoisomerase (ATP-hydrolyzing)</fullName>
        <ecNumber evidence="2">5.99.1.3</ecNumber>
    </submittedName>
</protein>
<evidence type="ECO:0000313" key="3">
    <source>
        <dbReference type="Proteomes" id="UP000265566"/>
    </source>
</evidence>
<name>A0A396IXC1_MEDTR</name>
<feature type="compositionally biased region" description="Acidic residues" evidence="1">
    <location>
        <begin position="73"/>
        <end position="82"/>
    </location>
</feature>
<accession>A0A396IXC1</accession>
<dbReference type="EMBL" id="PSQE01000003">
    <property type="protein sequence ID" value="RHN69278.1"/>
    <property type="molecule type" value="Genomic_DNA"/>
</dbReference>
<feature type="region of interest" description="Disordered" evidence="1">
    <location>
        <begin position="1"/>
        <end position="90"/>
    </location>
</feature>
<evidence type="ECO:0000256" key="1">
    <source>
        <dbReference type="SAM" id="MobiDB-lite"/>
    </source>
</evidence>
<gene>
    <name evidence="2" type="ORF">MtrunA17_Chr3g0122951</name>
</gene>